<dbReference type="AlphaFoldDB" id="A0A4R7CVL2"/>
<reference evidence="3 4" key="1">
    <citation type="submission" date="2019-03" db="EMBL/GenBank/DDBJ databases">
        <title>Genomic Encyclopedia of Type Strains, Phase III (KMG-III): the genomes of soil and plant-associated and newly described type strains.</title>
        <authorList>
            <person name="Whitman W."/>
        </authorList>
    </citation>
    <scope>NUCLEOTIDE SEQUENCE [LARGE SCALE GENOMIC DNA]</scope>
    <source>
        <strain evidence="3 4">CGMCC 1.12801</strain>
    </source>
</reference>
<dbReference type="SUPFAM" id="SSF55008">
    <property type="entry name" value="HMA, heavy metal-associated domain"/>
    <property type="match status" value="1"/>
</dbReference>
<dbReference type="GO" id="GO:0046872">
    <property type="term" value="F:metal ion binding"/>
    <property type="evidence" value="ECO:0007669"/>
    <property type="project" value="InterPro"/>
</dbReference>
<dbReference type="EMBL" id="SNZV01000007">
    <property type="protein sequence ID" value="TDS11897.1"/>
    <property type="molecule type" value="Genomic_DNA"/>
</dbReference>
<keyword evidence="1" id="KW-0732">Signal</keyword>
<proteinExistence type="predicted"/>
<gene>
    <name evidence="3" type="ORF">B0I21_107249</name>
</gene>
<evidence type="ECO:0000313" key="3">
    <source>
        <dbReference type="EMBL" id="TDS11897.1"/>
    </source>
</evidence>
<comment type="caution">
    <text evidence="3">The sequence shown here is derived from an EMBL/GenBank/DDBJ whole genome shotgun (WGS) entry which is preliminary data.</text>
</comment>
<feature type="chain" id="PRO_5020294634" evidence="1">
    <location>
        <begin position="22"/>
        <end position="288"/>
    </location>
</feature>
<accession>A0A4R7CVL2</accession>
<dbReference type="InterPro" id="IPR021782">
    <property type="entry name" value="DUF3347"/>
</dbReference>
<name>A0A4R7CVL2_9SPHI</name>
<evidence type="ECO:0000256" key="1">
    <source>
        <dbReference type="SAM" id="SignalP"/>
    </source>
</evidence>
<evidence type="ECO:0000259" key="2">
    <source>
        <dbReference type="Pfam" id="PF11827"/>
    </source>
</evidence>
<feature type="signal peptide" evidence="1">
    <location>
        <begin position="1"/>
        <end position="21"/>
    </location>
</feature>
<keyword evidence="4" id="KW-1185">Reference proteome</keyword>
<sequence length="288" mass="31432">MKLSPYTVVMALTLLAHTTFAQIKNSKLATVDINGNCGMCKSNIEKAGNKDNEATVVWNSKTGQASITYDATKTDEDAILKRIALSGYDNERYLAPDEAYSALHSCCQYERTQKSDDTAVAPAEHVHGASNTAAKPTDAEPAQVSAATALDKLMLPYVKLKNALVDANTQQAALAAKELDDNLRVFDSQALPAEQLTVWTKEGKNLTQAVATLRAAQSIDLQRQQFSKLSHVLYKFVKAGKKSGTIYYQFCPMYNDGKGAHWLSEKSAVENPYYGSEMLSCGKTVETL</sequence>
<protein>
    <submittedName>
        <fullName evidence="3">Copper chaperone CopZ</fullName>
    </submittedName>
</protein>
<dbReference type="Gene3D" id="3.30.70.100">
    <property type="match status" value="1"/>
</dbReference>
<evidence type="ECO:0000313" key="4">
    <source>
        <dbReference type="Proteomes" id="UP000294752"/>
    </source>
</evidence>
<organism evidence="3 4">
    <name type="scientific">Sphingobacterium paludis</name>
    <dbReference type="NCBI Taxonomy" id="1476465"/>
    <lineage>
        <taxon>Bacteria</taxon>
        <taxon>Pseudomonadati</taxon>
        <taxon>Bacteroidota</taxon>
        <taxon>Sphingobacteriia</taxon>
        <taxon>Sphingobacteriales</taxon>
        <taxon>Sphingobacteriaceae</taxon>
        <taxon>Sphingobacterium</taxon>
    </lineage>
</organism>
<dbReference type="InterPro" id="IPR036163">
    <property type="entry name" value="HMA_dom_sf"/>
</dbReference>
<feature type="domain" description="DUF3347" evidence="2">
    <location>
        <begin position="156"/>
        <end position="242"/>
    </location>
</feature>
<dbReference type="Proteomes" id="UP000294752">
    <property type="component" value="Unassembled WGS sequence"/>
</dbReference>
<dbReference type="Pfam" id="PF11827">
    <property type="entry name" value="DUF3347"/>
    <property type="match status" value="1"/>
</dbReference>
<dbReference type="RefSeq" id="WP_166637867.1">
    <property type="nucleotide sequence ID" value="NZ_SNZV01000007.1"/>
</dbReference>